<keyword evidence="3" id="KW-1185">Reference proteome</keyword>
<reference evidence="2 3" key="1">
    <citation type="submission" date="2019-03" db="EMBL/GenBank/DDBJ databases">
        <title>First draft genome of Liparis tanakae, snailfish: a comprehensive survey of snailfish specific genes.</title>
        <authorList>
            <person name="Kim W."/>
            <person name="Song I."/>
            <person name="Jeong J.-H."/>
            <person name="Kim D."/>
            <person name="Kim S."/>
            <person name="Ryu S."/>
            <person name="Song J.Y."/>
            <person name="Lee S.K."/>
        </authorList>
    </citation>
    <scope>NUCLEOTIDE SEQUENCE [LARGE SCALE GENOMIC DNA]</scope>
    <source>
        <tissue evidence="2">Muscle</tissue>
    </source>
</reference>
<evidence type="ECO:0000313" key="3">
    <source>
        <dbReference type="Proteomes" id="UP000314294"/>
    </source>
</evidence>
<dbReference type="AlphaFoldDB" id="A0A4Z2HGF7"/>
<dbReference type="Proteomes" id="UP000314294">
    <property type="component" value="Unassembled WGS sequence"/>
</dbReference>
<dbReference type="EMBL" id="SRLO01000262">
    <property type="protein sequence ID" value="TNN63922.1"/>
    <property type="molecule type" value="Genomic_DNA"/>
</dbReference>
<feature type="region of interest" description="Disordered" evidence="1">
    <location>
        <begin position="142"/>
        <end position="167"/>
    </location>
</feature>
<organism evidence="2 3">
    <name type="scientific">Liparis tanakae</name>
    <name type="common">Tanaka's snailfish</name>
    <dbReference type="NCBI Taxonomy" id="230148"/>
    <lineage>
        <taxon>Eukaryota</taxon>
        <taxon>Metazoa</taxon>
        <taxon>Chordata</taxon>
        <taxon>Craniata</taxon>
        <taxon>Vertebrata</taxon>
        <taxon>Euteleostomi</taxon>
        <taxon>Actinopterygii</taxon>
        <taxon>Neopterygii</taxon>
        <taxon>Teleostei</taxon>
        <taxon>Neoteleostei</taxon>
        <taxon>Acanthomorphata</taxon>
        <taxon>Eupercaria</taxon>
        <taxon>Perciformes</taxon>
        <taxon>Cottioidei</taxon>
        <taxon>Cottales</taxon>
        <taxon>Liparidae</taxon>
        <taxon>Liparis</taxon>
    </lineage>
</organism>
<proteinExistence type="predicted"/>
<accession>A0A4Z2HGF7</accession>
<comment type="caution">
    <text evidence="2">The sequence shown here is derived from an EMBL/GenBank/DDBJ whole genome shotgun (WGS) entry which is preliminary data.</text>
</comment>
<gene>
    <name evidence="2" type="ORF">EYF80_025855</name>
</gene>
<feature type="compositionally biased region" description="Pro residues" evidence="1">
    <location>
        <begin position="156"/>
        <end position="167"/>
    </location>
</feature>
<evidence type="ECO:0000256" key="1">
    <source>
        <dbReference type="SAM" id="MobiDB-lite"/>
    </source>
</evidence>
<sequence length="167" mass="18460">MGRWRDLEFNMDELKSQTKGIRRFPALRVLLENRRKMATELPQGYKSLRCANSICALGEVESVLGPSHHAVALTAIGITMATEFLPESEAVEKRQEEEGRTINVAFRTSVPAPRLWTLLPCGGGTHLDRDIFSPETYGGSELWSGPSHVKENTTAPSPPARAHPPLN</sequence>
<protein>
    <submittedName>
        <fullName evidence="2">Uncharacterized protein</fullName>
    </submittedName>
</protein>
<evidence type="ECO:0000313" key="2">
    <source>
        <dbReference type="EMBL" id="TNN63922.1"/>
    </source>
</evidence>
<name>A0A4Z2HGF7_9TELE</name>